<protein>
    <recommendedName>
        <fullName evidence="4">YfhD family protein</fullName>
    </recommendedName>
</protein>
<feature type="region of interest" description="Disordered" evidence="1">
    <location>
        <begin position="1"/>
        <end position="69"/>
    </location>
</feature>
<sequence>MENQPTLHQDQQNQADQAVKAEGLKETNPFIKRDEVIDDRELSEEEKAQRSKPEDFEKFNFDQLDEEHS</sequence>
<feature type="compositionally biased region" description="Polar residues" evidence="1">
    <location>
        <begin position="1"/>
        <end position="16"/>
    </location>
</feature>
<keyword evidence="3" id="KW-1185">Reference proteome</keyword>
<name>A0ABN0X4B2_9LACT</name>
<evidence type="ECO:0008006" key="4">
    <source>
        <dbReference type="Google" id="ProtNLM"/>
    </source>
</evidence>
<dbReference type="RefSeq" id="WP_343753645.1">
    <property type="nucleotide sequence ID" value="NZ_BAAACW010000027.1"/>
</dbReference>
<gene>
    <name evidence="2" type="ORF">GCM10008932_04780</name>
</gene>
<organism evidence="2 3">
    <name type="scientific">Alkalibacterium iburiense</name>
    <dbReference type="NCBI Taxonomy" id="290589"/>
    <lineage>
        <taxon>Bacteria</taxon>
        <taxon>Bacillati</taxon>
        <taxon>Bacillota</taxon>
        <taxon>Bacilli</taxon>
        <taxon>Lactobacillales</taxon>
        <taxon>Carnobacteriaceae</taxon>
        <taxon>Alkalibacterium</taxon>
    </lineage>
</organism>
<dbReference type="EMBL" id="BAAACW010000027">
    <property type="protein sequence ID" value="GAA0354820.1"/>
    <property type="molecule type" value="Genomic_DNA"/>
</dbReference>
<feature type="compositionally biased region" description="Basic and acidic residues" evidence="1">
    <location>
        <begin position="45"/>
        <end position="69"/>
    </location>
</feature>
<proteinExistence type="predicted"/>
<evidence type="ECO:0000313" key="3">
    <source>
        <dbReference type="Proteomes" id="UP001501166"/>
    </source>
</evidence>
<evidence type="ECO:0000256" key="1">
    <source>
        <dbReference type="SAM" id="MobiDB-lite"/>
    </source>
</evidence>
<accession>A0ABN0X4B2</accession>
<reference evidence="2 3" key="1">
    <citation type="journal article" date="2019" name="Int. J. Syst. Evol. Microbiol.">
        <title>The Global Catalogue of Microorganisms (GCM) 10K type strain sequencing project: providing services to taxonomists for standard genome sequencing and annotation.</title>
        <authorList>
            <consortium name="The Broad Institute Genomics Platform"/>
            <consortium name="The Broad Institute Genome Sequencing Center for Infectious Disease"/>
            <person name="Wu L."/>
            <person name="Ma J."/>
        </authorList>
    </citation>
    <scope>NUCLEOTIDE SEQUENCE [LARGE SCALE GENOMIC DNA]</scope>
    <source>
        <strain evidence="2 3">JCM 12662</strain>
    </source>
</reference>
<evidence type="ECO:0000313" key="2">
    <source>
        <dbReference type="EMBL" id="GAA0354820.1"/>
    </source>
</evidence>
<comment type="caution">
    <text evidence="2">The sequence shown here is derived from an EMBL/GenBank/DDBJ whole genome shotgun (WGS) entry which is preliminary data.</text>
</comment>
<dbReference type="Proteomes" id="UP001501166">
    <property type="component" value="Unassembled WGS sequence"/>
</dbReference>